<reference evidence="1" key="1">
    <citation type="submission" date="2018-11" db="EMBL/GenBank/DDBJ databases">
        <authorList>
            <person name="Alioto T."/>
            <person name="Alioto T."/>
        </authorList>
    </citation>
    <scope>NUCLEOTIDE SEQUENCE</scope>
</reference>
<accession>A0A8B6EVM4</accession>
<proteinExistence type="predicted"/>
<dbReference type="Proteomes" id="UP000596742">
    <property type="component" value="Unassembled WGS sequence"/>
</dbReference>
<dbReference type="SUPFAM" id="SSF56672">
    <property type="entry name" value="DNA/RNA polymerases"/>
    <property type="match status" value="1"/>
</dbReference>
<dbReference type="PANTHER" id="PTHR31511:SF12">
    <property type="entry name" value="RHO TERMINATION FACTOR N-TERMINAL DOMAIN-CONTAINING PROTEIN"/>
    <property type="match status" value="1"/>
</dbReference>
<dbReference type="EMBL" id="UYJE01005730">
    <property type="protein sequence ID" value="VDI39767.1"/>
    <property type="molecule type" value="Genomic_DNA"/>
</dbReference>
<dbReference type="AlphaFoldDB" id="A0A8B6EVM4"/>
<name>A0A8B6EVM4_MYTGA</name>
<evidence type="ECO:0008006" key="3">
    <source>
        <dbReference type="Google" id="ProtNLM"/>
    </source>
</evidence>
<evidence type="ECO:0000313" key="1">
    <source>
        <dbReference type="EMBL" id="VDI39767.1"/>
    </source>
</evidence>
<keyword evidence="2" id="KW-1185">Reference proteome</keyword>
<protein>
    <recommendedName>
        <fullName evidence="3">DNA-directed DNA polymerase</fullName>
    </recommendedName>
</protein>
<dbReference type="InterPro" id="IPR043502">
    <property type="entry name" value="DNA/RNA_pol_sf"/>
</dbReference>
<organism evidence="1 2">
    <name type="scientific">Mytilus galloprovincialis</name>
    <name type="common">Mediterranean mussel</name>
    <dbReference type="NCBI Taxonomy" id="29158"/>
    <lineage>
        <taxon>Eukaryota</taxon>
        <taxon>Metazoa</taxon>
        <taxon>Spiralia</taxon>
        <taxon>Lophotrochozoa</taxon>
        <taxon>Mollusca</taxon>
        <taxon>Bivalvia</taxon>
        <taxon>Autobranchia</taxon>
        <taxon>Pteriomorphia</taxon>
        <taxon>Mytilida</taxon>
        <taxon>Mytiloidea</taxon>
        <taxon>Mytilidae</taxon>
        <taxon>Mytilinae</taxon>
        <taxon>Mytilus</taxon>
    </lineage>
</organism>
<gene>
    <name evidence="1" type="ORF">MGAL_10B032252</name>
</gene>
<evidence type="ECO:0000313" key="2">
    <source>
        <dbReference type="Proteomes" id="UP000596742"/>
    </source>
</evidence>
<sequence>MTIITIKPENVEIIQVCKQVPHLKKQIHYTLHGRNLKQYLSFGMKLTKVNRIIRFDQSAWVKKYIDTNLRAKDKTDSEKEFFKLMNNSVFGKTMENICKRVDVNMVTSKKQTLHLVAKPNFDCRVVFTVNLVAVHMKKCKLEFNKHIYLDKFDTSNYAGEHSSGITIGVNKKTNGRFKDEFGGNIMKEFVVHRAKMYAYKVDKEVTKKQRELTKCDQA</sequence>
<comment type="caution">
    <text evidence="1">The sequence shown here is derived from an EMBL/GenBank/DDBJ whole genome shotgun (WGS) entry which is preliminary data.</text>
</comment>
<dbReference type="PANTHER" id="PTHR31511">
    <property type="entry name" value="PROTEIN CBG23764"/>
    <property type="match status" value="1"/>
</dbReference>
<dbReference type="OrthoDB" id="6145729at2759"/>